<name>A0A1G2QT11_9BACT</name>
<keyword evidence="1" id="KW-0805">Transcription regulation</keyword>
<dbReference type="Pfam" id="PF13404">
    <property type="entry name" value="HTH_AsnC-type"/>
    <property type="match status" value="1"/>
</dbReference>
<dbReference type="PANTHER" id="PTHR30154:SF34">
    <property type="entry name" value="TRANSCRIPTIONAL REGULATOR AZLB"/>
    <property type="match status" value="1"/>
</dbReference>
<dbReference type="Gene3D" id="3.30.70.920">
    <property type="match status" value="1"/>
</dbReference>
<dbReference type="Proteomes" id="UP000178170">
    <property type="component" value="Unassembled WGS sequence"/>
</dbReference>
<dbReference type="InterPro" id="IPR019887">
    <property type="entry name" value="Tscrpt_reg_AsnC/Lrp_C"/>
</dbReference>
<evidence type="ECO:0000259" key="4">
    <source>
        <dbReference type="PROSITE" id="PS50956"/>
    </source>
</evidence>
<dbReference type="InterPro" id="IPR019888">
    <property type="entry name" value="Tscrpt_reg_AsnC-like"/>
</dbReference>
<sequence>MVNLLEFETLKKFVDTVGKDIEAYLGKDDVCILCLRPEGIFYGEALVAWLKKRKKTNVVLATMEDDGADLDEKLVRGRKVLIVNNDIVTGKAYKRSMEAVRMKKKEWNIKDIKFACFFDRTGMADFAVAQYSAEAIWGLEELDAIDLKLIQYLAQNGRESFTEVAKKLRLSSVAVKNRVDKLLKEKLIRVYASLQADQFYTIAAQINVEADRKTLEQLIEKLEKCQEVYHLAKITGAYNLTVGLLARNLENIEAFVEDEIRALPGVRQAVVSTGEVPILPKTIPPKF</sequence>
<dbReference type="GO" id="GO:0043565">
    <property type="term" value="F:sequence-specific DNA binding"/>
    <property type="evidence" value="ECO:0007669"/>
    <property type="project" value="InterPro"/>
</dbReference>
<accession>A0A1G2QT11</accession>
<dbReference type="EMBL" id="MHTS01000027">
    <property type="protein sequence ID" value="OHA63754.1"/>
    <property type="molecule type" value="Genomic_DNA"/>
</dbReference>
<feature type="domain" description="HTH asnC-type" evidence="4">
    <location>
        <begin position="142"/>
        <end position="209"/>
    </location>
</feature>
<proteinExistence type="predicted"/>
<dbReference type="SUPFAM" id="SSF46785">
    <property type="entry name" value="Winged helix' DNA-binding domain"/>
    <property type="match status" value="1"/>
</dbReference>
<organism evidence="5 6">
    <name type="scientific">Candidatus Wildermuthbacteria bacterium RIFCSPHIGHO2_01_FULL_48_27b</name>
    <dbReference type="NCBI Taxonomy" id="1802447"/>
    <lineage>
        <taxon>Bacteria</taxon>
        <taxon>Candidatus Wildermuthiibacteriota</taxon>
    </lineage>
</organism>
<evidence type="ECO:0000256" key="3">
    <source>
        <dbReference type="ARBA" id="ARBA00023163"/>
    </source>
</evidence>
<dbReference type="GO" id="GO:0005829">
    <property type="term" value="C:cytosol"/>
    <property type="evidence" value="ECO:0007669"/>
    <property type="project" value="TreeGrafter"/>
</dbReference>
<dbReference type="PRINTS" id="PR00033">
    <property type="entry name" value="HTHASNC"/>
</dbReference>
<reference evidence="5 6" key="1">
    <citation type="journal article" date="2016" name="Nat. Commun.">
        <title>Thousands of microbial genomes shed light on interconnected biogeochemical processes in an aquifer system.</title>
        <authorList>
            <person name="Anantharaman K."/>
            <person name="Brown C.T."/>
            <person name="Hug L.A."/>
            <person name="Sharon I."/>
            <person name="Castelle C.J."/>
            <person name="Probst A.J."/>
            <person name="Thomas B.C."/>
            <person name="Singh A."/>
            <person name="Wilkins M.J."/>
            <person name="Karaoz U."/>
            <person name="Brodie E.L."/>
            <person name="Williams K.H."/>
            <person name="Hubbard S.S."/>
            <person name="Banfield J.F."/>
        </authorList>
    </citation>
    <scope>NUCLEOTIDE SEQUENCE [LARGE SCALE GENOMIC DNA]</scope>
</reference>
<evidence type="ECO:0000313" key="5">
    <source>
        <dbReference type="EMBL" id="OHA63754.1"/>
    </source>
</evidence>
<dbReference type="InterPro" id="IPR011008">
    <property type="entry name" value="Dimeric_a/b-barrel"/>
</dbReference>
<dbReference type="Pfam" id="PF01037">
    <property type="entry name" value="AsnC_trans_reg"/>
    <property type="match status" value="1"/>
</dbReference>
<keyword evidence="3" id="KW-0804">Transcription</keyword>
<evidence type="ECO:0000256" key="1">
    <source>
        <dbReference type="ARBA" id="ARBA00023015"/>
    </source>
</evidence>
<dbReference type="Gene3D" id="1.10.10.10">
    <property type="entry name" value="Winged helix-like DNA-binding domain superfamily/Winged helix DNA-binding domain"/>
    <property type="match status" value="1"/>
</dbReference>
<protein>
    <recommendedName>
        <fullName evidence="4">HTH asnC-type domain-containing protein</fullName>
    </recommendedName>
</protein>
<dbReference type="AlphaFoldDB" id="A0A1G2QT11"/>
<evidence type="ECO:0000256" key="2">
    <source>
        <dbReference type="ARBA" id="ARBA00023125"/>
    </source>
</evidence>
<dbReference type="SUPFAM" id="SSF54909">
    <property type="entry name" value="Dimeric alpha+beta barrel"/>
    <property type="match status" value="1"/>
</dbReference>
<comment type="caution">
    <text evidence="5">The sequence shown here is derived from an EMBL/GenBank/DDBJ whole genome shotgun (WGS) entry which is preliminary data.</text>
</comment>
<dbReference type="InterPro" id="IPR000485">
    <property type="entry name" value="AsnC-type_HTH_dom"/>
</dbReference>
<gene>
    <name evidence="5" type="ORF">A2843_02940</name>
</gene>
<dbReference type="GO" id="GO:0043200">
    <property type="term" value="P:response to amino acid"/>
    <property type="evidence" value="ECO:0007669"/>
    <property type="project" value="TreeGrafter"/>
</dbReference>
<dbReference type="SMART" id="SM00344">
    <property type="entry name" value="HTH_ASNC"/>
    <property type="match status" value="1"/>
</dbReference>
<dbReference type="InterPro" id="IPR036390">
    <property type="entry name" value="WH_DNA-bd_sf"/>
</dbReference>
<evidence type="ECO:0000313" key="6">
    <source>
        <dbReference type="Proteomes" id="UP000178170"/>
    </source>
</evidence>
<dbReference type="PANTHER" id="PTHR30154">
    <property type="entry name" value="LEUCINE-RESPONSIVE REGULATORY PROTEIN"/>
    <property type="match status" value="1"/>
</dbReference>
<dbReference type="SUPFAM" id="SSF53271">
    <property type="entry name" value="PRTase-like"/>
    <property type="match status" value="1"/>
</dbReference>
<dbReference type="InterPro" id="IPR029057">
    <property type="entry name" value="PRTase-like"/>
</dbReference>
<keyword evidence="2" id="KW-0238">DNA-binding</keyword>
<dbReference type="PROSITE" id="PS50956">
    <property type="entry name" value="HTH_ASNC_2"/>
    <property type="match status" value="1"/>
</dbReference>
<dbReference type="InterPro" id="IPR036388">
    <property type="entry name" value="WH-like_DNA-bd_sf"/>
</dbReference>
<dbReference type="Gene3D" id="3.40.50.2020">
    <property type="match status" value="1"/>
</dbReference>